<evidence type="ECO:0000313" key="4">
    <source>
        <dbReference type="Proteomes" id="UP001162131"/>
    </source>
</evidence>
<reference evidence="3" key="1">
    <citation type="submission" date="2021-09" db="EMBL/GenBank/DDBJ databases">
        <authorList>
            <consortium name="AG Swart"/>
            <person name="Singh M."/>
            <person name="Singh A."/>
            <person name="Seah K."/>
            <person name="Emmerich C."/>
        </authorList>
    </citation>
    <scope>NUCLEOTIDE SEQUENCE</scope>
    <source>
        <strain evidence="3">ATCC30299</strain>
    </source>
</reference>
<dbReference type="AlphaFoldDB" id="A0AAU9INI9"/>
<feature type="compositionally biased region" description="Polar residues" evidence="2">
    <location>
        <begin position="1"/>
        <end position="11"/>
    </location>
</feature>
<protein>
    <submittedName>
        <fullName evidence="3">Uncharacterized protein</fullName>
    </submittedName>
</protein>
<dbReference type="Proteomes" id="UP001162131">
    <property type="component" value="Unassembled WGS sequence"/>
</dbReference>
<sequence length="478" mass="55744">MLNYKLKTSLNSDDRSRDPYTTPRNLSAPKLKEWSSQSDAKRKKSERKKTPKHSPLNFTCKEISLSPKGREHELFIVDSIPFPKKQFEKASYKTERRYADNTDRAYWSSESSDVEGKDKEIGKLHYETIIKKLTEELNETRNQLKIERDTIQRIERNRIRDLKTKQKLESELEELEKIFIEERKQLKPKGNEEEFMQIKKENDMMKKEIENLKNQNSQYIEMLKQRDEYIKEIEKKLDSGNEHSELKMQLGELEKSFANLTLLSDLYGGKLAENEKTIQNLRTLLAEKDQTIKFLEENVSLNGFKVEIDERNSMYTSLEKDLIARVREYKDKTLNVLNSGEKAKKRAENQSPDFEQSIDSIKNDGKICSQSNLSKSTSDLIDFIDPLLSPIQSVSPIRAERVSDVHLPKLQLNTLNGQDPYTPPTFRNPEANNSLQASLENSFSDIKKRLSYLQANTAYLDHRMDIFEQKVKANSDII</sequence>
<comment type="caution">
    <text evidence="3">The sequence shown here is derived from an EMBL/GenBank/DDBJ whole genome shotgun (WGS) entry which is preliminary data.</text>
</comment>
<evidence type="ECO:0000313" key="3">
    <source>
        <dbReference type="EMBL" id="CAG9313344.1"/>
    </source>
</evidence>
<organism evidence="3 4">
    <name type="scientific">Blepharisma stoltei</name>
    <dbReference type="NCBI Taxonomy" id="1481888"/>
    <lineage>
        <taxon>Eukaryota</taxon>
        <taxon>Sar</taxon>
        <taxon>Alveolata</taxon>
        <taxon>Ciliophora</taxon>
        <taxon>Postciliodesmatophora</taxon>
        <taxon>Heterotrichea</taxon>
        <taxon>Heterotrichida</taxon>
        <taxon>Blepharismidae</taxon>
        <taxon>Blepharisma</taxon>
    </lineage>
</organism>
<feature type="coiled-coil region" evidence="1">
    <location>
        <begin position="123"/>
        <end position="232"/>
    </location>
</feature>
<feature type="region of interest" description="Disordered" evidence="2">
    <location>
        <begin position="1"/>
        <end position="62"/>
    </location>
</feature>
<evidence type="ECO:0000256" key="1">
    <source>
        <dbReference type="SAM" id="Coils"/>
    </source>
</evidence>
<gene>
    <name evidence="3" type="ORF">BSTOLATCC_MIC8616</name>
</gene>
<dbReference type="EMBL" id="CAJZBQ010000010">
    <property type="protein sequence ID" value="CAG9313344.1"/>
    <property type="molecule type" value="Genomic_DNA"/>
</dbReference>
<keyword evidence="1" id="KW-0175">Coiled coil</keyword>
<feature type="coiled-coil region" evidence="1">
    <location>
        <begin position="271"/>
        <end position="298"/>
    </location>
</feature>
<accession>A0AAU9INI9</accession>
<proteinExistence type="predicted"/>
<keyword evidence="4" id="KW-1185">Reference proteome</keyword>
<evidence type="ECO:0000256" key="2">
    <source>
        <dbReference type="SAM" id="MobiDB-lite"/>
    </source>
</evidence>
<feature type="compositionally biased region" description="Basic residues" evidence="2">
    <location>
        <begin position="41"/>
        <end position="52"/>
    </location>
</feature>
<name>A0AAU9INI9_9CILI</name>